<evidence type="ECO:0000313" key="3">
    <source>
        <dbReference type="Proteomes" id="UP000053105"/>
    </source>
</evidence>
<evidence type="ECO:0000313" key="2">
    <source>
        <dbReference type="EMBL" id="KOX75828.1"/>
    </source>
</evidence>
<accession>A0A0N0U5T3</accession>
<dbReference type="Proteomes" id="UP000053105">
    <property type="component" value="Unassembled WGS sequence"/>
</dbReference>
<feature type="region of interest" description="Disordered" evidence="1">
    <location>
        <begin position="52"/>
        <end position="74"/>
    </location>
</feature>
<sequence length="165" mass="18483">MLTGSRVFGTPNIPPEQKIAIGATPCPRSVVESVDRPNLEPSKLERSHFLSQLQVSQTRTTDDENRRRLTDDTRGDPWKLVTRIDNESSYVIVVSPFNQTGLEIGLRLLRLSLFVAPSRSVALASLETRPPSIETTGWTIENASLNSLLHHWGQLPKIPVLHRLE</sequence>
<organism evidence="2 3">
    <name type="scientific">Melipona quadrifasciata</name>
    <dbReference type="NCBI Taxonomy" id="166423"/>
    <lineage>
        <taxon>Eukaryota</taxon>
        <taxon>Metazoa</taxon>
        <taxon>Ecdysozoa</taxon>
        <taxon>Arthropoda</taxon>
        <taxon>Hexapoda</taxon>
        <taxon>Insecta</taxon>
        <taxon>Pterygota</taxon>
        <taxon>Neoptera</taxon>
        <taxon>Endopterygota</taxon>
        <taxon>Hymenoptera</taxon>
        <taxon>Apocrita</taxon>
        <taxon>Aculeata</taxon>
        <taxon>Apoidea</taxon>
        <taxon>Anthophila</taxon>
        <taxon>Apidae</taxon>
        <taxon>Melipona</taxon>
    </lineage>
</organism>
<protein>
    <submittedName>
        <fullName evidence="2">Uncharacterized protein</fullName>
    </submittedName>
</protein>
<reference evidence="2 3" key="1">
    <citation type="submission" date="2015-07" db="EMBL/GenBank/DDBJ databases">
        <title>The genome of Melipona quadrifasciata.</title>
        <authorList>
            <person name="Pan H."/>
            <person name="Kapheim K."/>
        </authorList>
    </citation>
    <scope>NUCLEOTIDE SEQUENCE [LARGE SCALE GENOMIC DNA]</scope>
    <source>
        <strain evidence="2">0111107301</strain>
        <tissue evidence="2">Whole body</tissue>
    </source>
</reference>
<proteinExistence type="predicted"/>
<name>A0A0N0U5T3_9HYME</name>
<evidence type="ECO:0000256" key="1">
    <source>
        <dbReference type="SAM" id="MobiDB-lite"/>
    </source>
</evidence>
<dbReference type="AlphaFoldDB" id="A0A0N0U5T3"/>
<gene>
    <name evidence="2" type="ORF">WN51_12616</name>
</gene>
<dbReference type="EMBL" id="KQ435758">
    <property type="protein sequence ID" value="KOX75828.1"/>
    <property type="molecule type" value="Genomic_DNA"/>
</dbReference>
<keyword evidence="3" id="KW-1185">Reference proteome</keyword>
<feature type="compositionally biased region" description="Basic and acidic residues" evidence="1">
    <location>
        <begin position="60"/>
        <end position="74"/>
    </location>
</feature>